<keyword evidence="3" id="KW-0813">Transport</keyword>
<reference evidence="10 11" key="2">
    <citation type="journal article" date="2012" name="Stand. Genomic Sci.">
        <title>Complete genome sequence of the termite hindgut bacterium Spirochaeta coccoides type strain (SPN1(T)), reclassification in the genus Sphaerochaeta as Sphaerochaeta coccoides comb. nov. and emendations of the family Spirochaetaceae and the genus Sphaerochaeta.</title>
        <authorList>
            <person name="Abt B."/>
            <person name="Han C."/>
            <person name="Scheuner C."/>
            <person name="Lu M."/>
            <person name="Lapidus A."/>
            <person name="Nolan M."/>
            <person name="Lucas S."/>
            <person name="Hammon N."/>
            <person name="Deshpande S."/>
            <person name="Cheng J.F."/>
            <person name="Tapia R."/>
            <person name="Goodwin L.A."/>
            <person name="Pitluck S."/>
            <person name="Liolios K."/>
            <person name="Pagani I."/>
            <person name="Ivanova N."/>
            <person name="Mavromatis K."/>
            <person name="Mikhailova N."/>
            <person name="Huntemann M."/>
            <person name="Pati A."/>
            <person name="Chen A."/>
            <person name="Palaniappan K."/>
            <person name="Land M."/>
            <person name="Hauser L."/>
            <person name="Brambilla E.M."/>
            <person name="Rohde M."/>
            <person name="Spring S."/>
            <person name="Gronow S."/>
            <person name="Goker M."/>
            <person name="Woyke T."/>
            <person name="Bristow J."/>
            <person name="Eisen J.A."/>
            <person name="Markowitz V."/>
            <person name="Hugenholtz P."/>
            <person name="Kyrpides N.C."/>
            <person name="Klenk H.P."/>
            <person name="Detter J.C."/>
        </authorList>
    </citation>
    <scope>NUCLEOTIDE SEQUENCE [LARGE SCALE GENOMIC DNA]</scope>
    <source>
        <strain evidence="11">ATCC BAA-1237 / DSM 17374 / SPN1</strain>
    </source>
</reference>
<evidence type="ECO:0000256" key="9">
    <source>
        <dbReference type="SAM" id="Phobius"/>
    </source>
</evidence>
<keyword evidence="4 9" id="KW-0812">Transmembrane</keyword>
<proteinExistence type="inferred from homology"/>
<feature type="transmembrane region" description="Helical" evidence="9">
    <location>
        <begin position="489"/>
        <end position="507"/>
    </location>
</feature>
<evidence type="ECO:0000313" key="10">
    <source>
        <dbReference type="EMBL" id="AEC01986.1"/>
    </source>
</evidence>
<feature type="coiled-coil region" evidence="8">
    <location>
        <begin position="206"/>
        <end position="240"/>
    </location>
</feature>
<keyword evidence="7 9" id="KW-0472">Membrane</keyword>
<evidence type="ECO:0000256" key="7">
    <source>
        <dbReference type="ARBA" id="ARBA00023136"/>
    </source>
</evidence>
<feature type="transmembrane region" description="Helical" evidence="9">
    <location>
        <begin position="513"/>
        <end position="536"/>
    </location>
</feature>
<evidence type="ECO:0000256" key="2">
    <source>
        <dbReference type="ARBA" id="ARBA00009904"/>
    </source>
</evidence>
<evidence type="ECO:0000313" key="11">
    <source>
        <dbReference type="Proteomes" id="UP000007939"/>
    </source>
</evidence>
<comment type="similarity">
    <text evidence="2">Belongs to the V-ATPase 116 kDa subunit family.</text>
</comment>
<evidence type="ECO:0000256" key="8">
    <source>
        <dbReference type="SAM" id="Coils"/>
    </source>
</evidence>
<dbReference type="GO" id="GO:0046961">
    <property type="term" value="F:proton-transporting ATPase activity, rotational mechanism"/>
    <property type="evidence" value="ECO:0007669"/>
    <property type="project" value="InterPro"/>
</dbReference>
<dbReference type="GO" id="GO:0007035">
    <property type="term" value="P:vacuolar acidification"/>
    <property type="evidence" value="ECO:0007669"/>
    <property type="project" value="TreeGrafter"/>
</dbReference>
<feature type="transmembrane region" description="Helical" evidence="9">
    <location>
        <begin position="344"/>
        <end position="377"/>
    </location>
</feature>
<feature type="transmembrane region" description="Helical" evidence="9">
    <location>
        <begin position="577"/>
        <end position="601"/>
    </location>
</feature>
<gene>
    <name evidence="10" type="ordered locus">Spico_0761</name>
</gene>
<dbReference type="EMBL" id="CP002659">
    <property type="protein sequence ID" value="AEC01986.1"/>
    <property type="molecule type" value="Genomic_DNA"/>
</dbReference>
<evidence type="ECO:0000256" key="1">
    <source>
        <dbReference type="ARBA" id="ARBA00004141"/>
    </source>
</evidence>
<evidence type="ECO:0000256" key="3">
    <source>
        <dbReference type="ARBA" id="ARBA00022448"/>
    </source>
</evidence>
<dbReference type="RefSeq" id="WP_013739382.1">
    <property type="nucleotide sequence ID" value="NC_015436.1"/>
</dbReference>
<dbReference type="AlphaFoldDB" id="F4GH87"/>
<sequence length="659" mass="72761">MNLFTKPMSLLTAVILEAASQPVVNKLLSLGVMDFVRIEKISPAAAEKLSAHAPSRNREELEDLRQKIEALLASGGDVDYSSISLEPQTMTPVDVSESRRFLSGLASSVQKIKDSQKTNNQKFLSCQELVRYIREGRRQYYDLHVGTFPGVSDESVISRFQPLGAIVLPLNDSVSILLYLRRDGSRVNPLLDKLGWIESDDASLQRDAEKKILEKLDDEVRTLQDAVADLNRQAKDMIARKRGDLEVLWANIRLNQLSESMSLYFSHTRNTALFSGWVPVDQMRKVEAAIREASEGQSIIEWTSPAELPRSEIPVAVDAPSVLEPFERIVTNYNTPEYGTINPLLFVTVAYLCMFGLMFADAGQGLVLSIVGIIGSLMYKKNPARKEGMLTRNLCHLLIFLGGASVVAGALFGSYFGFPLFPPIWFNYHGVVNGHVSDGRIRTIYDILGITIKFGICIISLGLVLNWINLIRKKDWFTLILDKNGLVGGWLYGCGIYIGFAFVGSGYKTIPMTPLLTGGIVVPIVLLFLKGFLAYVLEFKAGGHRKKVGTVIIGAFMEWIVDVLEIFSGFLSNTLSFMRVAGLGIAHVSLMVAFADMAALVNGGIAGFLILLVGNVLVIALEGLSAGIQSLRLNYYEFFSRYFTGKGIAYEPIGLRTKK</sequence>
<dbReference type="PANTHER" id="PTHR11629:SF63">
    <property type="entry name" value="V-TYPE PROTON ATPASE SUBUNIT A"/>
    <property type="match status" value="1"/>
</dbReference>
<organism evidence="10 11">
    <name type="scientific">Parasphaerochaeta coccoides (strain ATCC BAA-1237 / DSM 17374 / SPN1)</name>
    <name type="common">Sphaerochaeta coccoides</name>
    <dbReference type="NCBI Taxonomy" id="760011"/>
    <lineage>
        <taxon>Bacteria</taxon>
        <taxon>Pseudomonadati</taxon>
        <taxon>Spirochaetota</taxon>
        <taxon>Spirochaetia</taxon>
        <taxon>Spirochaetales</taxon>
        <taxon>Sphaerochaetaceae</taxon>
        <taxon>Parasphaerochaeta</taxon>
    </lineage>
</organism>
<dbReference type="KEGG" id="scc:Spico_0761"/>
<keyword evidence="6" id="KW-0406">Ion transport</keyword>
<feature type="transmembrane region" description="Helical" evidence="9">
    <location>
        <begin position="447"/>
        <end position="468"/>
    </location>
</feature>
<evidence type="ECO:0000256" key="4">
    <source>
        <dbReference type="ARBA" id="ARBA00022692"/>
    </source>
</evidence>
<dbReference type="Pfam" id="PF01496">
    <property type="entry name" value="V_ATPase_I"/>
    <property type="match status" value="2"/>
</dbReference>
<keyword evidence="5 9" id="KW-1133">Transmembrane helix</keyword>
<feature type="transmembrane region" description="Helical" evidence="9">
    <location>
        <begin position="548"/>
        <end position="571"/>
    </location>
</feature>
<protein>
    <submittedName>
        <fullName evidence="10">V-type ATPase 116 kDa subunit</fullName>
    </submittedName>
</protein>
<dbReference type="STRING" id="760011.Spico_0761"/>
<dbReference type="GO" id="GO:0016471">
    <property type="term" value="C:vacuolar proton-transporting V-type ATPase complex"/>
    <property type="evidence" value="ECO:0007669"/>
    <property type="project" value="TreeGrafter"/>
</dbReference>
<name>F4GH87_PARC1</name>
<dbReference type="HOGENOM" id="CLU_025558_0_1_12"/>
<feature type="transmembrane region" description="Helical" evidence="9">
    <location>
        <begin position="608"/>
        <end position="628"/>
    </location>
</feature>
<feature type="transmembrane region" description="Helical" evidence="9">
    <location>
        <begin position="397"/>
        <end position="418"/>
    </location>
</feature>
<accession>F4GH87</accession>
<evidence type="ECO:0000256" key="5">
    <source>
        <dbReference type="ARBA" id="ARBA00022989"/>
    </source>
</evidence>
<dbReference type="GO" id="GO:0033179">
    <property type="term" value="C:proton-transporting V-type ATPase, V0 domain"/>
    <property type="evidence" value="ECO:0007669"/>
    <property type="project" value="InterPro"/>
</dbReference>
<dbReference type="Proteomes" id="UP000007939">
    <property type="component" value="Chromosome"/>
</dbReference>
<keyword evidence="8" id="KW-0175">Coiled coil</keyword>
<dbReference type="OrthoDB" id="9803814at2"/>
<dbReference type="InterPro" id="IPR002490">
    <property type="entry name" value="V-ATPase_116kDa_su"/>
</dbReference>
<keyword evidence="11" id="KW-1185">Reference proteome</keyword>
<dbReference type="PANTHER" id="PTHR11629">
    <property type="entry name" value="VACUOLAR PROTON ATPASES"/>
    <property type="match status" value="1"/>
</dbReference>
<evidence type="ECO:0000256" key="6">
    <source>
        <dbReference type="ARBA" id="ARBA00023065"/>
    </source>
</evidence>
<reference evidence="11" key="1">
    <citation type="submission" date="2011-04" db="EMBL/GenBank/DDBJ databases">
        <title>The complete genome of Spirochaeta coccoides DSM 17374.</title>
        <authorList>
            <person name="Lucas S."/>
            <person name="Copeland A."/>
            <person name="Lapidus A."/>
            <person name="Bruce D."/>
            <person name="Goodwin L."/>
            <person name="Pitluck S."/>
            <person name="Peters L."/>
            <person name="Kyrpides N."/>
            <person name="Mavromatis K."/>
            <person name="Pagani I."/>
            <person name="Ivanova N."/>
            <person name="Ovchinnikova G."/>
            <person name="Lu M."/>
            <person name="Detter J.C."/>
            <person name="Tapia R."/>
            <person name="Han C."/>
            <person name="Land M."/>
            <person name="Hauser L."/>
            <person name="Markowitz V."/>
            <person name="Cheng J.-F."/>
            <person name="Hugenholtz P."/>
            <person name="Woyke T."/>
            <person name="Wu D."/>
            <person name="Spring S."/>
            <person name="Schroeder M."/>
            <person name="Brambilla E."/>
            <person name="Klenk H.-P."/>
            <person name="Eisen J.A."/>
        </authorList>
    </citation>
    <scope>NUCLEOTIDE SEQUENCE [LARGE SCALE GENOMIC DNA]</scope>
    <source>
        <strain evidence="11">ATCC BAA-1237 / DSM 17374 / SPN1</strain>
    </source>
</reference>
<dbReference type="eggNOG" id="COG1269">
    <property type="taxonomic scope" value="Bacteria"/>
</dbReference>
<comment type="subcellular location">
    <subcellularLocation>
        <location evidence="1">Membrane</location>
        <topology evidence="1">Multi-pass membrane protein</topology>
    </subcellularLocation>
</comment>
<dbReference type="GO" id="GO:0051117">
    <property type="term" value="F:ATPase binding"/>
    <property type="evidence" value="ECO:0007669"/>
    <property type="project" value="TreeGrafter"/>
</dbReference>